<dbReference type="Proteomes" id="UP001145114">
    <property type="component" value="Unassembled WGS sequence"/>
</dbReference>
<protein>
    <submittedName>
        <fullName evidence="1">Uracil DNA glycosylase</fullName>
        <ecNumber evidence="1">3.2.2.27</ecNumber>
    </submittedName>
</protein>
<accession>A0ACC1HPB4</accession>
<proteinExistence type="predicted"/>
<keyword evidence="2" id="KW-1185">Reference proteome</keyword>
<dbReference type="EC" id="3.2.2.27" evidence="1"/>
<reference evidence="1" key="1">
    <citation type="submission" date="2022-06" db="EMBL/GenBank/DDBJ databases">
        <title>Phylogenomic reconstructions and comparative analyses of Kickxellomycotina fungi.</title>
        <authorList>
            <person name="Reynolds N.K."/>
            <person name="Stajich J.E."/>
            <person name="Barry K."/>
            <person name="Grigoriev I.V."/>
            <person name="Crous P."/>
            <person name="Smith M.E."/>
        </authorList>
    </citation>
    <scope>NUCLEOTIDE SEQUENCE</scope>
    <source>
        <strain evidence="1">RSA 2271</strain>
    </source>
</reference>
<evidence type="ECO:0000313" key="2">
    <source>
        <dbReference type="Proteomes" id="UP001145114"/>
    </source>
</evidence>
<feature type="non-terminal residue" evidence="1">
    <location>
        <position position="267"/>
    </location>
</feature>
<comment type="caution">
    <text evidence="1">The sequence shown here is derived from an EMBL/GenBank/DDBJ whole genome shotgun (WGS) entry which is preliminary data.</text>
</comment>
<name>A0ACC1HPB4_9FUNG</name>
<keyword evidence="1" id="KW-0326">Glycosidase</keyword>
<sequence>MMSEASVPDLTTGQKDRDAVKAQAVSEENGAEKSTADSATRLGDKTKASHAGAKRPKTLTDFFAARPSKRARKPTSPAQDQEDPCETGELSKATPMDALSSFSGRKALEEKPPGTGSSLGSDDGSNSEAKKKPKGGSGFVINESTPIDVSKLDPRQYERCKLEYDTMEPSWVRALQGEFKKPYFIQLKEFLASEVAQGRTIYPPERDIYSWSRYSPLKKIKVVILGQDPYHNQNQAHGLAFSVRQGVRTPPSLCNMYQELKSEYPDT</sequence>
<evidence type="ECO:0000313" key="1">
    <source>
        <dbReference type="EMBL" id="KAJ1677613.1"/>
    </source>
</evidence>
<keyword evidence="1" id="KW-0378">Hydrolase</keyword>
<gene>
    <name evidence="1" type="primary">UNG1</name>
    <name evidence="1" type="ORF">EV182_005809</name>
</gene>
<organism evidence="1 2">
    <name type="scientific">Spiromyces aspiralis</name>
    <dbReference type="NCBI Taxonomy" id="68401"/>
    <lineage>
        <taxon>Eukaryota</taxon>
        <taxon>Fungi</taxon>
        <taxon>Fungi incertae sedis</taxon>
        <taxon>Zoopagomycota</taxon>
        <taxon>Kickxellomycotina</taxon>
        <taxon>Kickxellomycetes</taxon>
        <taxon>Kickxellales</taxon>
        <taxon>Kickxellaceae</taxon>
        <taxon>Spiromyces</taxon>
    </lineage>
</organism>
<dbReference type="EMBL" id="JAMZIH010002188">
    <property type="protein sequence ID" value="KAJ1677613.1"/>
    <property type="molecule type" value="Genomic_DNA"/>
</dbReference>